<dbReference type="AlphaFoldDB" id="A0AAV6ZRB7"/>
<evidence type="ECO:0000313" key="2">
    <source>
        <dbReference type="Proteomes" id="UP000824782"/>
    </source>
</evidence>
<gene>
    <name evidence="1" type="ORF">GDO81_004271</name>
</gene>
<accession>A0AAV6ZRB7</accession>
<proteinExistence type="predicted"/>
<sequence length="96" mass="11265">MESNQNIKLVVHQILLPSYRSESWTSSYTLHGSLVLFNLAGLPEFHQMCTSTFNLGLNQDLWLLNVKFTMSTSTYCQCRSVGLKIVEYFQYRRCFW</sequence>
<dbReference type="Proteomes" id="UP000824782">
    <property type="component" value="Unassembled WGS sequence"/>
</dbReference>
<name>A0AAV6ZRB7_ENGPU</name>
<comment type="caution">
    <text evidence="1">The sequence shown here is derived from an EMBL/GenBank/DDBJ whole genome shotgun (WGS) entry which is preliminary data.</text>
</comment>
<reference evidence="1" key="1">
    <citation type="thesis" date="2020" institute="ProQuest LLC" country="789 East Eisenhower Parkway, Ann Arbor, MI, USA">
        <title>Comparative Genomics and Chromosome Evolution.</title>
        <authorList>
            <person name="Mudd A.B."/>
        </authorList>
    </citation>
    <scope>NUCLEOTIDE SEQUENCE</scope>
    <source>
        <strain evidence="1">237g6f4</strain>
        <tissue evidence="1">Blood</tissue>
    </source>
</reference>
<evidence type="ECO:0000313" key="1">
    <source>
        <dbReference type="EMBL" id="KAG8551791.1"/>
    </source>
</evidence>
<protein>
    <submittedName>
        <fullName evidence="1">Uncharacterized protein</fullName>
    </submittedName>
</protein>
<dbReference type="EMBL" id="WNYA01000011">
    <property type="protein sequence ID" value="KAG8551791.1"/>
    <property type="molecule type" value="Genomic_DNA"/>
</dbReference>
<keyword evidence="2" id="KW-1185">Reference proteome</keyword>
<organism evidence="1 2">
    <name type="scientific">Engystomops pustulosus</name>
    <name type="common">Tungara frog</name>
    <name type="synonym">Physalaemus pustulosus</name>
    <dbReference type="NCBI Taxonomy" id="76066"/>
    <lineage>
        <taxon>Eukaryota</taxon>
        <taxon>Metazoa</taxon>
        <taxon>Chordata</taxon>
        <taxon>Craniata</taxon>
        <taxon>Vertebrata</taxon>
        <taxon>Euteleostomi</taxon>
        <taxon>Amphibia</taxon>
        <taxon>Batrachia</taxon>
        <taxon>Anura</taxon>
        <taxon>Neobatrachia</taxon>
        <taxon>Hyloidea</taxon>
        <taxon>Leptodactylidae</taxon>
        <taxon>Leiuperinae</taxon>
        <taxon>Engystomops</taxon>
    </lineage>
</organism>